<feature type="domain" description="Protein kinase" evidence="5">
    <location>
        <begin position="1796"/>
        <end position="2132"/>
    </location>
</feature>
<dbReference type="SUPFAM" id="SSF56112">
    <property type="entry name" value="Protein kinase-like (PK-like)"/>
    <property type="match status" value="1"/>
</dbReference>
<feature type="region of interest" description="Disordered" evidence="4">
    <location>
        <begin position="284"/>
        <end position="304"/>
    </location>
</feature>
<feature type="compositionally biased region" description="Low complexity" evidence="4">
    <location>
        <begin position="2144"/>
        <end position="2180"/>
    </location>
</feature>
<evidence type="ECO:0000259" key="5">
    <source>
        <dbReference type="PROSITE" id="PS50011"/>
    </source>
</evidence>
<proteinExistence type="predicted"/>
<keyword evidence="1" id="KW-0433">Leucine-rich repeat</keyword>
<dbReference type="InterPro" id="IPR029021">
    <property type="entry name" value="Prot-tyrosine_phosphatase-like"/>
</dbReference>
<dbReference type="GO" id="GO:0005524">
    <property type="term" value="F:ATP binding"/>
    <property type="evidence" value="ECO:0007669"/>
    <property type="project" value="UniProtKB-UniRule"/>
</dbReference>
<dbReference type="SMART" id="SM00365">
    <property type="entry name" value="LRR_SD22"/>
    <property type="match status" value="7"/>
</dbReference>
<gene>
    <name evidence="7" type="ORF">DLAC_06848</name>
</gene>
<dbReference type="InParanoid" id="A0A151ZDK6"/>
<dbReference type="InterPro" id="IPR030564">
    <property type="entry name" value="Myotubularin"/>
</dbReference>
<dbReference type="PROSITE" id="PS00107">
    <property type="entry name" value="PROTEIN_KINASE_ATP"/>
    <property type="match status" value="1"/>
</dbReference>
<keyword evidence="2" id="KW-0677">Repeat</keyword>
<keyword evidence="3" id="KW-0547">Nucleotide-binding</keyword>
<comment type="caution">
    <text evidence="7">The sequence shown here is derived from an EMBL/GenBank/DDBJ whole genome shotgun (WGS) entry which is preliminary data.</text>
</comment>
<dbReference type="PANTHER" id="PTHR10807">
    <property type="entry name" value="MYOTUBULARIN-RELATED"/>
    <property type="match status" value="1"/>
</dbReference>
<dbReference type="InterPro" id="IPR017441">
    <property type="entry name" value="Protein_kinase_ATP_BS"/>
</dbReference>
<protein>
    <submittedName>
        <fullName evidence="7">Myotubularin-related protein 2</fullName>
    </submittedName>
</protein>
<dbReference type="OMA" id="HHNDLKP"/>
<dbReference type="EMBL" id="LODT01000031">
    <property type="protein sequence ID" value="KYQ92021.1"/>
    <property type="molecule type" value="Genomic_DNA"/>
</dbReference>
<organism evidence="7 8">
    <name type="scientific">Tieghemostelium lacteum</name>
    <name type="common">Slime mold</name>
    <name type="synonym">Dictyostelium lacteum</name>
    <dbReference type="NCBI Taxonomy" id="361077"/>
    <lineage>
        <taxon>Eukaryota</taxon>
        <taxon>Amoebozoa</taxon>
        <taxon>Evosea</taxon>
        <taxon>Eumycetozoa</taxon>
        <taxon>Dictyostelia</taxon>
        <taxon>Dictyosteliales</taxon>
        <taxon>Raperosteliaceae</taxon>
        <taxon>Tieghemostelium</taxon>
    </lineage>
</organism>
<dbReference type="SMART" id="SM00364">
    <property type="entry name" value="LRR_BAC"/>
    <property type="match status" value="6"/>
</dbReference>
<dbReference type="SMART" id="SM00220">
    <property type="entry name" value="S_TKc"/>
    <property type="match status" value="1"/>
</dbReference>
<dbReference type="Pfam" id="PF12799">
    <property type="entry name" value="LRR_4"/>
    <property type="match status" value="1"/>
</dbReference>
<dbReference type="GO" id="GO:0004438">
    <property type="term" value="F:phosphatidylinositol-3-phosphate phosphatase activity"/>
    <property type="evidence" value="ECO:0007669"/>
    <property type="project" value="TreeGrafter"/>
</dbReference>
<dbReference type="PROSITE" id="PS50011">
    <property type="entry name" value="PROTEIN_KINASE_DOM"/>
    <property type="match status" value="1"/>
</dbReference>
<feature type="domain" description="Myotubularin phosphatase" evidence="6">
    <location>
        <begin position="432"/>
        <end position="847"/>
    </location>
</feature>
<evidence type="ECO:0000256" key="1">
    <source>
        <dbReference type="ARBA" id="ARBA00022614"/>
    </source>
</evidence>
<evidence type="ECO:0000313" key="7">
    <source>
        <dbReference type="EMBL" id="KYQ92021.1"/>
    </source>
</evidence>
<keyword evidence="3" id="KW-0067">ATP-binding</keyword>
<evidence type="ECO:0000256" key="2">
    <source>
        <dbReference type="ARBA" id="ARBA00022737"/>
    </source>
</evidence>
<dbReference type="Pfam" id="PF13855">
    <property type="entry name" value="LRR_8"/>
    <property type="match status" value="2"/>
</dbReference>
<dbReference type="GO" id="GO:0004672">
    <property type="term" value="F:protein kinase activity"/>
    <property type="evidence" value="ECO:0007669"/>
    <property type="project" value="InterPro"/>
</dbReference>
<dbReference type="SUPFAM" id="SSF52047">
    <property type="entry name" value="RNI-like"/>
    <property type="match status" value="1"/>
</dbReference>
<dbReference type="SUPFAM" id="SSF52799">
    <property type="entry name" value="(Phosphotyrosine protein) phosphatases II"/>
    <property type="match status" value="1"/>
</dbReference>
<dbReference type="GO" id="GO:0005737">
    <property type="term" value="C:cytoplasm"/>
    <property type="evidence" value="ECO:0007669"/>
    <property type="project" value="TreeGrafter"/>
</dbReference>
<evidence type="ECO:0000256" key="3">
    <source>
        <dbReference type="PROSITE-ProRule" id="PRU10141"/>
    </source>
</evidence>
<dbReference type="Gene3D" id="3.80.10.10">
    <property type="entry name" value="Ribonuclease Inhibitor"/>
    <property type="match status" value="3"/>
</dbReference>
<dbReference type="InterPro" id="IPR000719">
    <property type="entry name" value="Prot_kinase_dom"/>
</dbReference>
<accession>A0A151ZDK6</accession>
<dbReference type="InterPro" id="IPR032675">
    <property type="entry name" value="LRR_dom_sf"/>
</dbReference>
<feature type="region of interest" description="Disordered" evidence="4">
    <location>
        <begin position="403"/>
        <end position="424"/>
    </location>
</feature>
<dbReference type="GO" id="GO:0046856">
    <property type="term" value="P:phosphatidylinositol dephosphorylation"/>
    <property type="evidence" value="ECO:0007669"/>
    <property type="project" value="TreeGrafter"/>
</dbReference>
<dbReference type="PANTHER" id="PTHR10807:SF128">
    <property type="entry name" value="PHOSPHATIDYLINOSITOL-3,5-BISPHOSPHATE 3-PHOSPHATASE"/>
    <property type="match status" value="1"/>
</dbReference>
<dbReference type="STRING" id="361077.A0A151ZDK6"/>
<dbReference type="OrthoDB" id="271628at2759"/>
<feature type="compositionally biased region" description="Polar residues" evidence="4">
    <location>
        <begin position="2130"/>
        <end position="2143"/>
    </location>
</feature>
<evidence type="ECO:0000259" key="6">
    <source>
        <dbReference type="PROSITE" id="PS51339"/>
    </source>
</evidence>
<evidence type="ECO:0000256" key="4">
    <source>
        <dbReference type="SAM" id="MobiDB-lite"/>
    </source>
</evidence>
<feature type="binding site" evidence="3">
    <location>
        <position position="1826"/>
    </location>
    <ligand>
        <name>ATP</name>
        <dbReference type="ChEBI" id="CHEBI:30616"/>
    </ligand>
</feature>
<dbReference type="GO" id="GO:0016020">
    <property type="term" value="C:membrane"/>
    <property type="evidence" value="ECO:0007669"/>
    <property type="project" value="TreeGrafter"/>
</dbReference>
<feature type="compositionally biased region" description="Low complexity" evidence="4">
    <location>
        <begin position="290"/>
        <end position="304"/>
    </location>
</feature>
<name>A0A151ZDK6_TIELA</name>
<dbReference type="PROSITE" id="PS51339">
    <property type="entry name" value="PPASE_MYOTUBULARIN"/>
    <property type="match status" value="1"/>
</dbReference>
<dbReference type="InterPro" id="IPR003591">
    <property type="entry name" value="Leu-rich_rpt_typical-subtyp"/>
</dbReference>
<feature type="region of interest" description="Disordered" evidence="4">
    <location>
        <begin position="2130"/>
        <end position="2198"/>
    </location>
</feature>
<reference evidence="7 8" key="1">
    <citation type="submission" date="2015-12" db="EMBL/GenBank/DDBJ databases">
        <title>Dictyostelia acquired genes for synthesis and detection of signals that induce cell-type specialization by lateral gene transfer from prokaryotes.</title>
        <authorList>
            <person name="Gloeckner G."/>
            <person name="Schaap P."/>
        </authorList>
    </citation>
    <scope>NUCLEOTIDE SEQUENCE [LARGE SCALE GENOMIC DNA]</scope>
    <source>
        <strain evidence="7 8">TK</strain>
    </source>
</reference>
<dbReference type="Pfam" id="PF00069">
    <property type="entry name" value="Pkinase"/>
    <property type="match status" value="1"/>
</dbReference>
<dbReference type="Gene3D" id="1.10.510.10">
    <property type="entry name" value="Transferase(Phosphotransferase) domain 1"/>
    <property type="match status" value="1"/>
</dbReference>
<sequence length="2198" mass="251616">MTDTITIVKNSLFGVSLNKLSSKYKIKDIPIILELPLKYLQSRYTEVIENNNNSNSNKYNDINQLFNQCRETFKFELSVNGNKEKIETLIQRFAKSNEFSSLSEQQFQSSYQDFYKEALPNELVFQLVNLYLEKLTQPLFQDVASDVLACNSKVQPLILAVHNLSPQEFKIVERIIKTLYLVTKSFQVLSTKFNQKDTGNKNINDHQFVKIITDRYYEVFFGQNQNQLLKKSLGVLVSEYPVIFQETPVDFQQSLISGEEIQFGPIHFVKLQIIEFQEEQSAMTIGGGSSSQTSSTSQQQQQSSSNINPKLRCITLCVSNFRLIYQALIKETQDYVESYGLALSSIQFIKKTSKFIKITTKHSKVIHIGFSHKSDESLFLSVIDKLSFHKPVKSIFSFQNTEDSTSSVVSPSSSSSKSSKSNNNSNKISKIETYWNLLSLEFSRFGISNQTTPGTSTNSKDKFSNAVLTSTSPYWRISLCNTKLDVCQSYPNNFLIPKQISDSQMKEFAHFRVGKRFPMLSWINPNKANVFLSISHPPRIDYLTVTSSVFGSDDEDEDEDEIRNKNVYDYTLVDEYYKISNQHLSKDQTPNKLLIFDTGPVPKNPYDSFYKICQFHYLSLTNHDQNKQAYQKLIDLCSQPQSLEHGKWLQLVEATGWIEIIRSTLRNTLKVVESLIQGRSCMIQSGDGHDYDELILSSLSQVIMDPFYRTIKGFQRLVQKEWCEFGYPFGRQFTTQDRNNLPCSFMIFMDCCYQLICQYPMDFEFNEKMIRFISEEVYNGRFGNFISKTLKDQESMSIQNNTISIWLYMNQRKPTTYLNNDYRDYSKSNLPIKLLNLEQVVFWSDFFSRWITIDSRIHAQKTINLQLQVQNEVNLSNVKLFDLPIRLFKSHSQKYDQITKIQLLGNNLQLVPKSILQFHNLRELILDNNMISNISSSFYQLIFESLKKIEFISLAQNILPCVPSDISLGGHCLRKLNFQSNRIVTISPHIVKLIGLVSLNVSNNILSIFPMEFTQLESLKTLDISQNQITNIPFQLSQLHQLTHLNMSDNRITRLPNSISDLKQLKYLNLNTNKIKQIESICQIGSSLEELMIDFNKISEIPIQIGRLEGLQHLSVQNNRIESLPDELMLLGNLKTLKLGQNQISWLPPTICQLEKLESLLIQNNQIDALPQTIGMLSNLTILDIEGNKLNKKLAKEIGVGGIKEILTQMKEFIEKIQPYGKSKIIILGLNNLKSNKTLTNTLFHKEKKNQKSTSQNFEKVSGVDIENIVIDQQTGKELNCWEFNNTHNQYQSMFFTEKSVYLVQFIFNPSEDANSTLDYWLDLICHRYNSNIKLFAVGFISQEVGNQLNDKSFQNWIQSWKSTNRLSIFINRQIEFIFVNQSSLESDLESLKEKVIESLPKKTMANEMIPSPFSLLEQHLIEKRSPSMTTTLSPGGASGGSNSISASLMGINFMQKDEIIELAGVFNIRGLAKIGNVLKYLENTSTILQFPQDNQYSNLIITNPTWLYSILMNASQKSQAVIRKQDLLGTIPNTSQLVNLLNRYNIISHIEPLGSMPIPNSIDQIRQKPCENVLVNQFFDQQNPMDFLDQFIQHQHKDDLFLERYFQFQYSIPNHLYQEFKFRLYQIAKLEFENTLEKKSLFISYQDHLLSESTDSTTTTTNNTNNQHIRLYLHQVDCKNLKIILFGSNKKMPIAHDLYGKIQDILQLIIKSKYSFNSFQVLVPCVHPNEKHLKLTNQHMESRHFYRVELLELSFLMGNSTIKCSKQSQLNIQISDMAPDVTMSHFPSKLLESDVQFGKELGRGGFGIVYRGKLLKDNKEVAIKKLMIENSRYLDQTNGQSVDASTLNPEDEMDLIRAYRDFQREAYSLHKYQNTPNSKNILKIYGIVLKPPCLLTEFVPKGDLDSYIKTKGPLPLKHAVRIALDIAYGISELHQQSPPQHHNDLKPPNILLNQWPVIEGPSTPSPSTTNSASGNAPIVNIGHFNEKQPVAVVADLGTVYDSISSRLLGRIVDNPIYLAPEILKGQWYDSRSDVYSFGVILYEMVSKQGGYFSEITFFGGIEDMVLKGKRPPLPQISVDSNNDQNMITNYLTLLQQCWNQDPNQRPTFQKIINILSQISSVQTSQITNPGFNSIGRNNTTFQTSRSTLNSSNNSINSGNSTPQWGASPNSSPVLNSSNSKISPKPLLGEARTSPIKK</sequence>
<dbReference type="Pfam" id="PF06602">
    <property type="entry name" value="Myotub-related"/>
    <property type="match status" value="1"/>
</dbReference>
<dbReference type="InterPro" id="IPR010569">
    <property type="entry name" value="Myotubularin-like_Pase_dom"/>
</dbReference>
<dbReference type="InterPro" id="IPR025875">
    <property type="entry name" value="Leu-rich_rpt_4"/>
</dbReference>
<dbReference type="Gene3D" id="3.30.200.20">
    <property type="entry name" value="Phosphorylase Kinase, domain 1"/>
    <property type="match status" value="1"/>
</dbReference>
<dbReference type="Proteomes" id="UP000076078">
    <property type="component" value="Unassembled WGS sequence"/>
</dbReference>
<dbReference type="PROSITE" id="PS51450">
    <property type="entry name" value="LRR"/>
    <property type="match status" value="5"/>
</dbReference>
<keyword evidence="8" id="KW-1185">Reference proteome</keyword>
<dbReference type="SMART" id="SM00369">
    <property type="entry name" value="LRR_TYP"/>
    <property type="match status" value="8"/>
</dbReference>
<dbReference type="InterPro" id="IPR001611">
    <property type="entry name" value="Leu-rich_rpt"/>
</dbReference>
<dbReference type="InterPro" id="IPR011009">
    <property type="entry name" value="Kinase-like_dom_sf"/>
</dbReference>
<evidence type="ECO:0000313" key="8">
    <source>
        <dbReference type="Proteomes" id="UP000076078"/>
    </source>
</evidence>
<feature type="compositionally biased region" description="Low complexity" evidence="4">
    <location>
        <begin position="404"/>
        <end position="424"/>
    </location>
</feature>